<evidence type="ECO:0000313" key="3">
    <source>
        <dbReference type="EMBL" id="KAJ7039005.1"/>
    </source>
</evidence>
<proteinExistence type="predicted"/>
<evidence type="ECO:0000256" key="1">
    <source>
        <dbReference type="SAM" id="MobiDB-lite"/>
    </source>
</evidence>
<evidence type="ECO:0000313" key="2">
    <source>
        <dbReference type="EMBL" id="KAJ7036452.1"/>
    </source>
</evidence>
<feature type="region of interest" description="Disordered" evidence="1">
    <location>
        <begin position="20"/>
        <end position="39"/>
    </location>
</feature>
<dbReference type="AlphaFoldDB" id="A0AAD6SZP3"/>
<accession>A0AAD6SZP3</accession>
<dbReference type="EMBL" id="JARJCM010000043">
    <property type="protein sequence ID" value="KAJ7036452.1"/>
    <property type="molecule type" value="Genomic_DNA"/>
</dbReference>
<comment type="caution">
    <text evidence="2">The sequence shown here is derived from an EMBL/GenBank/DDBJ whole genome shotgun (WGS) entry which is preliminary data.</text>
</comment>
<gene>
    <name evidence="2" type="ORF">C8F04DRAFT_1181459</name>
    <name evidence="3" type="ORF">C8F04DRAFT_1255573</name>
</gene>
<dbReference type="EMBL" id="JARJCM010000029">
    <property type="protein sequence ID" value="KAJ7039005.1"/>
    <property type="molecule type" value="Genomic_DNA"/>
</dbReference>
<sequence>MPKDKKKRGVVVRPQQVRVSVPVQTQSGGSRSRMGTITPNLSAKLRDEAQKTLTEQYNALPAAGRLAFNKLQDVPDPVPPVQAEDDWDNLGPAGLEDLQDALNGDGLMESGAGGEFRDTLEEVMRRERERAQKKKRYPDTRNRRRRVEQLANLFEGQLEAMTNSYISWSLSIQGSLDKEPPNPDPKEVQKEFMIIVVDVFRVYVFYVQ</sequence>
<feature type="compositionally biased region" description="Polar residues" evidence="1">
    <location>
        <begin position="28"/>
        <end position="39"/>
    </location>
</feature>
<protein>
    <submittedName>
        <fullName evidence="2">Uncharacterized protein</fullName>
    </submittedName>
</protein>
<keyword evidence="4" id="KW-1185">Reference proteome</keyword>
<name>A0AAD6SZP3_9AGAR</name>
<organism evidence="2 4">
    <name type="scientific">Mycena alexandri</name>
    <dbReference type="NCBI Taxonomy" id="1745969"/>
    <lineage>
        <taxon>Eukaryota</taxon>
        <taxon>Fungi</taxon>
        <taxon>Dikarya</taxon>
        <taxon>Basidiomycota</taxon>
        <taxon>Agaricomycotina</taxon>
        <taxon>Agaricomycetes</taxon>
        <taxon>Agaricomycetidae</taxon>
        <taxon>Agaricales</taxon>
        <taxon>Marasmiineae</taxon>
        <taxon>Mycenaceae</taxon>
        <taxon>Mycena</taxon>
    </lineage>
</organism>
<reference evidence="2" key="1">
    <citation type="submission" date="2023-03" db="EMBL/GenBank/DDBJ databases">
        <title>Massive genome expansion in bonnet fungi (Mycena s.s.) driven by repeated elements and novel gene families across ecological guilds.</title>
        <authorList>
            <consortium name="Lawrence Berkeley National Laboratory"/>
            <person name="Harder C.B."/>
            <person name="Miyauchi S."/>
            <person name="Viragh M."/>
            <person name="Kuo A."/>
            <person name="Thoen E."/>
            <person name="Andreopoulos B."/>
            <person name="Lu D."/>
            <person name="Skrede I."/>
            <person name="Drula E."/>
            <person name="Henrissat B."/>
            <person name="Morin E."/>
            <person name="Kohler A."/>
            <person name="Barry K."/>
            <person name="LaButti K."/>
            <person name="Morin E."/>
            <person name="Salamov A."/>
            <person name="Lipzen A."/>
            <person name="Mereny Z."/>
            <person name="Hegedus B."/>
            <person name="Baldrian P."/>
            <person name="Stursova M."/>
            <person name="Weitz H."/>
            <person name="Taylor A."/>
            <person name="Grigoriev I.V."/>
            <person name="Nagy L.G."/>
            <person name="Martin F."/>
            <person name="Kauserud H."/>
        </authorList>
    </citation>
    <scope>NUCLEOTIDE SEQUENCE</scope>
    <source>
        <strain evidence="2">CBHHK200</strain>
    </source>
</reference>
<evidence type="ECO:0000313" key="4">
    <source>
        <dbReference type="Proteomes" id="UP001218188"/>
    </source>
</evidence>
<dbReference type="Proteomes" id="UP001218188">
    <property type="component" value="Unassembled WGS sequence"/>
</dbReference>